<dbReference type="GO" id="GO:0046872">
    <property type="term" value="F:metal ion binding"/>
    <property type="evidence" value="ECO:0007669"/>
    <property type="project" value="UniProtKB-KW"/>
</dbReference>
<dbReference type="RefSeq" id="WP_089937598.1">
    <property type="nucleotide sequence ID" value="NZ_CAKOEX010000001.1"/>
</dbReference>
<evidence type="ECO:0000313" key="9">
    <source>
        <dbReference type="Proteomes" id="UP000245433"/>
    </source>
</evidence>
<dbReference type="OrthoDB" id="2210426at2"/>
<dbReference type="CDD" id="cd08997">
    <property type="entry name" value="GH68"/>
    <property type="match status" value="1"/>
</dbReference>
<dbReference type="Pfam" id="PF02435">
    <property type="entry name" value="Glyco_hydro_68"/>
    <property type="match status" value="1"/>
</dbReference>
<evidence type="ECO:0000256" key="7">
    <source>
        <dbReference type="RuleBase" id="RU361220"/>
    </source>
</evidence>
<dbReference type="AlphaFoldDB" id="A0A2U1DF67"/>
<dbReference type="Proteomes" id="UP000245433">
    <property type="component" value="Unassembled WGS sequence"/>
</dbReference>
<evidence type="ECO:0000256" key="5">
    <source>
        <dbReference type="PIRSR" id="PIRSR603469-3"/>
    </source>
</evidence>
<feature type="active site" description="Proton donor/acceptor" evidence="3">
    <location>
        <position position="473"/>
    </location>
</feature>
<dbReference type="GO" id="GO:0050053">
    <property type="term" value="F:levansucrase activity"/>
    <property type="evidence" value="ECO:0007669"/>
    <property type="project" value="InterPro"/>
</dbReference>
<evidence type="ECO:0000313" key="8">
    <source>
        <dbReference type="EMBL" id="PVY86317.1"/>
    </source>
</evidence>
<name>A0A2U1DF67_9LACO</name>
<evidence type="ECO:0000256" key="2">
    <source>
        <dbReference type="ARBA" id="ARBA00022837"/>
    </source>
</evidence>
<feature type="binding site" evidence="5">
    <location>
        <position position="441"/>
    </location>
    <ligand>
        <name>Ca(2+)</name>
        <dbReference type="ChEBI" id="CHEBI:29108"/>
        <label>1</label>
    </ligand>
</feature>
<dbReference type="Gene3D" id="2.115.10.20">
    <property type="entry name" value="Glycosyl hydrolase domain, family 43"/>
    <property type="match status" value="1"/>
</dbReference>
<comment type="caution">
    <text evidence="8">The sequence shown here is derived from an EMBL/GenBank/DDBJ whole genome shotgun (WGS) entry which is preliminary data.</text>
</comment>
<keyword evidence="9" id="KW-1185">Reference proteome</keyword>
<evidence type="ECO:0000256" key="4">
    <source>
        <dbReference type="PIRSR" id="PIRSR603469-2"/>
    </source>
</evidence>
<feature type="binding site" evidence="4">
    <location>
        <begin position="471"/>
        <end position="473"/>
    </location>
    <ligand>
        <name>substrate</name>
    </ligand>
</feature>
<feature type="binding site" evidence="4">
    <location>
        <begin position="374"/>
        <end position="375"/>
    </location>
    <ligand>
        <name>substrate</name>
    </ligand>
</feature>
<dbReference type="SUPFAM" id="SSF75005">
    <property type="entry name" value="Arabinanase/levansucrase/invertase"/>
    <property type="match status" value="1"/>
</dbReference>
<evidence type="ECO:0000256" key="1">
    <source>
        <dbReference type="ARBA" id="ARBA00006775"/>
    </source>
</evidence>
<keyword evidence="2 5" id="KW-0106">Calcium</keyword>
<protein>
    <submittedName>
        <fullName evidence="8">Levansucrase</fullName>
    </submittedName>
</protein>
<comment type="similarity">
    <text evidence="1 7">Belongs to the glycosyl hydrolase 68 family.</text>
</comment>
<sequence length="624" mass="69441">MSNIVEALGPALLLPLNEWNSPDMDSPNAMGPTKDSLLQTMPLIIGNIWQQGQQSLQTLGAVNTKIVDDNSPMNESIYSLDYVQKDTPVYVDAYSNQTLGQIDDYNVALVSLGHASNGRLPFQFTPSSIGWVDVQATTKSRQVYYDDYGIGHLTRENLQSISQNVNNPQYQAPRPVSKSLNQELEDAVLRRPITGRQEPLNVWDSWPVQNPDGTLANFHGYHLVIGLTAPAGGISAKMGLFSQPIDGHPTGTNSWTYLGYLFNQFGEGAVADDPYLKYMQAEWSGSTIMLNPDDNTLRVFYTNHTHLMTPGGQVLTTAQITIDPKNNSWANGLFINHSKTTDHRSLYAGDGKLYQNQDNMAGFAGSVWDDYCLRDPHLVFDNNQYYLVFEGNTSTSNGNQGLDNFYNQAYYTSDKEAFVKERQRLIQSTGSKEYQLTYLANAAIGIMSLNPDFTVKEVMKPLVTANAVNDELERPNLIHFQNKWYLFTDTRGDRMASSDVHVHGNDADQYPIYMLGFVSEDGINGHYQPLNGNGLVLVSNIPKNSPDFTYAHYVIPNQDPNNNEFVVTAYLHNKSFAPSLLLKIDGHSTTMVTDHVLGQGDLVVTPTKYPAYLGNDANQQLISV</sequence>
<proteinExistence type="inferred from homology"/>
<evidence type="ECO:0000256" key="6">
    <source>
        <dbReference type="PIRSR" id="PIRSR603469-4"/>
    </source>
</evidence>
<comment type="cofactor">
    <cofactor evidence="5">
        <name>Ca(2+)</name>
        <dbReference type="ChEBI" id="CHEBI:29108"/>
    </cofactor>
</comment>
<accession>A0A2U1DF67</accession>
<keyword evidence="5" id="KW-0479">Metal-binding</keyword>
<feature type="binding site" evidence="4">
    <location>
        <position position="203"/>
    </location>
    <ligand>
        <name>substrate</name>
    </ligand>
</feature>
<dbReference type="InterPro" id="IPR023296">
    <property type="entry name" value="Glyco_hydro_beta-prop_sf"/>
</dbReference>
<dbReference type="EMBL" id="QEKT01000001">
    <property type="protein sequence ID" value="PVY86317.1"/>
    <property type="molecule type" value="Genomic_DNA"/>
</dbReference>
<feature type="site" description="Transition state stabilizer" evidence="6">
    <location>
        <position position="375"/>
    </location>
</feature>
<feature type="binding site" evidence="5">
    <location>
        <position position="603"/>
    </location>
    <ligand>
        <name>Ca(2+)</name>
        <dbReference type="ChEBI" id="CHEBI:29108"/>
        <label>1</label>
    </ligand>
</feature>
<dbReference type="InterPro" id="IPR003469">
    <property type="entry name" value="Glyco_hydro_68"/>
</dbReference>
<feature type="binding site" evidence="5">
    <location>
        <position position="601"/>
    </location>
    <ligand>
        <name>Ca(2+)</name>
        <dbReference type="ChEBI" id="CHEBI:29108"/>
        <label>1</label>
    </ligand>
</feature>
<dbReference type="GO" id="GO:0009758">
    <property type="term" value="P:carbohydrate utilization"/>
    <property type="evidence" value="ECO:0007669"/>
    <property type="project" value="InterPro"/>
</dbReference>
<evidence type="ECO:0000256" key="3">
    <source>
        <dbReference type="PIRSR" id="PIRSR603469-1"/>
    </source>
</evidence>
<feature type="binding site" evidence="4">
    <location>
        <position position="284"/>
    </location>
    <ligand>
        <name>substrate</name>
    </ligand>
</feature>
<feature type="active site" description="Nucleophile" evidence="3">
    <location>
        <position position="204"/>
    </location>
</feature>
<reference evidence="8 9" key="1">
    <citation type="submission" date="2018-04" db="EMBL/GenBank/DDBJ databases">
        <title>Genomic Encyclopedia of Type Strains, Phase IV (KMG-IV): sequencing the most valuable type-strain genomes for metagenomic binning, comparative biology and taxonomic classification.</title>
        <authorList>
            <person name="Goeker M."/>
        </authorList>
    </citation>
    <scope>NUCLEOTIDE SEQUENCE [LARGE SCALE GENOMIC DNA]</scope>
    <source>
        <strain evidence="8 9">DSM 28795</strain>
    </source>
</reference>
<feature type="binding site" evidence="5">
    <location>
        <position position="400"/>
    </location>
    <ligand>
        <name>Ca(2+)</name>
        <dbReference type="ChEBI" id="CHEBI:29108"/>
        <label>1</label>
    </ligand>
</feature>
<organism evidence="8 9">
    <name type="scientific">Convivina intestini</name>
    <dbReference type="NCBI Taxonomy" id="1505726"/>
    <lineage>
        <taxon>Bacteria</taxon>
        <taxon>Bacillati</taxon>
        <taxon>Bacillota</taxon>
        <taxon>Bacilli</taxon>
        <taxon>Lactobacillales</taxon>
        <taxon>Lactobacillaceae</taxon>
        <taxon>Convivina</taxon>
    </lineage>
</organism>
<feature type="binding site" evidence="5">
    <location>
        <position position="369"/>
    </location>
    <ligand>
        <name>Ca(2+)</name>
        <dbReference type="ChEBI" id="CHEBI:29108"/>
        <label>1</label>
    </ligand>
</feature>
<feature type="binding site" evidence="4">
    <location>
        <position position="491"/>
    </location>
    <ligand>
        <name>substrate</name>
    </ligand>
</feature>
<feature type="binding site" evidence="5">
    <location>
        <position position="470"/>
    </location>
    <ligand>
        <name>Ca(2+)</name>
        <dbReference type="ChEBI" id="CHEBI:29108"/>
        <label>1</label>
    </ligand>
</feature>
<gene>
    <name evidence="8" type="ORF">C7384_101232</name>
</gene>